<organism evidence="1 2">
    <name type="scientific">Streptomyces pathocidini</name>
    <dbReference type="NCBI Taxonomy" id="1650571"/>
    <lineage>
        <taxon>Bacteria</taxon>
        <taxon>Bacillati</taxon>
        <taxon>Actinomycetota</taxon>
        <taxon>Actinomycetes</taxon>
        <taxon>Kitasatosporales</taxon>
        <taxon>Streptomycetaceae</taxon>
        <taxon>Streptomyces</taxon>
    </lineage>
</organism>
<evidence type="ECO:0000313" key="1">
    <source>
        <dbReference type="EMBL" id="MFI1966524.1"/>
    </source>
</evidence>
<dbReference type="EMBL" id="JBIRWE010000009">
    <property type="protein sequence ID" value="MFI1966524.1"/>
    <property type="molecule type" value="Genomic_DNA"/>
</dbReference>
<protein>
    <recommendedName>
        <fullName evidence="3">Roadblock/LAMTOR2 domain-containing protein</fullName>
    </recommendedName>
</protein>
<accession>A0ABW7UYX4</accession>
<name>A0ABW7UYX4_9ACTN</name>
<proteinExistence type="predicted"/>
<reference evidence="1 2" key="1">
    <citation type="submission" date="2024-10" db="EMBL/GenBank/DDBJ databases">
        <title>The Natural Products Discovery Center: Release of the First 8490 Sequenced Strains for Exploring Actinobacteria Biosynthetic Diversity.</title>
        <authorList>
            <person name="Kalkreuter E."/>
            <person name="Kautsar S.A."/>
            <person name="Yang D."/>
            <person name="Bader C.D."/>
            <person name="Teijaro C.N."/>
            <person name="Fluegel L."/>
            <person name="Davis C.M."/>
            <person name="Simpson J.R."/>
            <person name="Lauterbach L."/>
            <person name="Steele A.D."/>
            <person name="Gui C."/>
            <person name="Meng S."/>
            <person name="Li G."/>
            <person name="Viehrig K."/>
            <person name="Ye F."/>
            <person name="Su P."/>
            <person name="Kiefer A.F."/>
            <person name="Nichols A."/>
            <person name="Cepeda A.J."/>
            <person name="Yan W."/>
            <person name="Fan B."/>
            <person name="Jiang Y."/>
            <person name="Adhikari A."/>
            <person name="Zheng C.-J."/>
            <person name="Schuster L."/>
            <person name="Cowan T.M."/>
            <person name="Smanski M.J."/>
            <person name="Chevrette M.G."/>
            <person name="De Carvalho L.P.S."/>
            <person name="Shen B."/>
        </authorList>
    </citation>
    <scope>NUCLEOTIDE SEQUENCE [LARGE SCALE GENOMIC DNA]</scope>
    <source>
        <strain evidence="1 2">NPDC020327</strain>
    </source>
</reference>
<dbReference type="Proteomes" id="UP001611548">
    <property type="component" value="Unassembled WGS sequence"/>
</dbReference>
<dbReference type="RefSeq" id="WP_055471097.1">
    <property type="nucleotide sequence ID" value="NZ_JBIRWE010000009.1"/>
</dbReference>
<keyword evidence="2" id="KW-1185">Reference proteome</keyword>
<gene>
    <name evidence="1" type="ORF">ACH429_20835</name>
</gene>
<evidence type="ECO:0000313" key="2">
    <source>
        <dbReference type="Proteomes" id="UP001611548"/>
    </source>
</evidence>
<sequence length="128" mass="13273">MPGIDEVLAEAMGIPGVLGASLVDASSGLALGTAGQGPQGDHEAAAADTTEVVLAVTRNHSFTGGAAVDGSSLEDVIVTVGGGFHLMRMVRTEFDSQVYLYVWLDREQGNLAVARHRLRGLSELLVLA</sequence>
<evidence type="ECO:0008006" key="3">
    <source>
        <dbReference type="Google" id="ProtNLM"/>
    </source>
</evidence>
<comment type="caution">
    <text evidence="1">The sequence shown here is derived from an EMBL/GenBank/DDBJ whole genome shotgun (WGS) entry which is preliminary data.</text>
</comment>